<evidence type="ECO:0000313" key="5">
    <source>
        <dbReference type="Proteomes" id="UP000255295"/>
    </source>
</evidence>
<keyword evidence="1" id="KW-0472">Membrane</keyword>
<evidence type="ECO:0000313" key="2">
    <source>
        <dbReference type="EMBL" id="AVK95376.1"/>
    </source>
</evidence>
<dbReference type="Proteomes" id="UP000238825">
    <property type="component" value="Chromosome"/>
</dbReference>
<dbReference type="EMBL" id="UFSZ01000001">
    <property type="protein sequence ID" value="SUV19087.1"/>
    <property type="molecule type" value="Genomic_DNA"/>
</dbReference>
<keyword evidence="1" id="KW-0812">Transmembrane</keyword>
<reference evidence="2 4" key="1">
    <citation type="submission" date="2017-03" db="EMBL/GenBank/DDBJ databases">
        <title>The whole genome sequencing and assembly of Lysinibacillus sphaericus DSM 28T strain.</title>
        <authorList>
            <person name="Lee Y.-J."/>
            <person name="Yi H."/>
            <person name="Bahn Y.-S."/>
            <person name="Kim J.F."/>
            <person name="Lee D.-W."/>
        </authorList>
    </citation>
    <scope>NUCLEOTIDE SEQUENCE [LARGE SCALE GENOMIC DNA]</scope>
    <source>
        <strain evidence="2 4">DSM 28</strain>
    </source>
</reference>
<name>A0A2S0JWA3_LYSSH</name>
<proteinExistence type="predicted"/>
<keyword evidence="1" id="KW-1133">Transmembrane helix</keyword>
<evidence type="ECO:0000313" key="3">
    <source>
        <dbReference type="EMBL" id="SUV19087.1"/>
    </source>
</evidence>
<accession>A0A2S0JWA3</accession>
<sequence length="230" mass="26606">MKTIFLVLLGTIYLFLAMAMDAEFIKKLYFLIGITLVIIGVIRFIKWKYHTFRIMAERKSASEEELKNIPHTHGIIASDALHALLLNEQSKTLILAVKEDWEAELVKKEVRFNEIYEVAIVEDGHIVARTSNGLFSDSLLAGDHHVLVEEAEIEEEACEEQEVSQLALKMVVDNLSDPIIEYIFLEQEDGISIEDDTYIEAMALCEQWYQKVSIIIKHYELERVPIRHWQ</sequence>
<dbReference type="AlphaFoldDB" id="A0A2S0JWA3"/>
<evidence type="ECO:0000256" key="1">
    <source>
        <dbReference type="SAM" id="Phobius"/>
    </source>
</evidence>
<dbReference type="GeneID" id="48275213"/>
<dbReference type="EMBL" id="CP019980">
    <property type="protein sequence ID" value="AVK95376.1"/>
    <property type="molecule type" value="Genomic_DNA"/>
</dbReference>
<feature type="transmembrane region" description="Helical" evidence="1">
    <location>
        <begin position="29"/>
        <end position="45"/>
    </location>
</feature>
<reference evidence="3 5" key="2">
    <citation type="submission" date="2018-06" db="EMBL/GenBank/DDBJ databases">
        <authorList>
            <consortium name="Pathogen Informatics"/>
            <person name="Doyle S."/>
        </authorList>
    </citation>
    <scope>NUCLEOTIDE SEQUENCE [LARGE SCALE GENOMIC DNA]</scope>
    <source>
        <strain evidence="3 5">NCTC10338</strain>
    </source>
</reference>
<evidence type="ECO:0000313" key="4">
    <source>
        <dbReference type="Proteomes" id="UP000238825"/>
    </source>
</evidence>
<dbReference type="Proteomes" id="UP000255295">
    <property type="component" value="Unassembled WGS sequence"/>
</dbReference>
<protein>
    <submittedName>
        <fullName evidence="2">Uncharacterized protein</fullName>
    </submittedName>
</protein>
<organism evidence="2 4">
    <name type="scientific">Lysinibacillus sphaericus</name>
    <name type="common">Bacillus sphaericus</name>
    <dbReference type="NCBI Taxonomy" id="1421"/>
    <lineage>
        <taxon>Bacteria</taxon>
        <taxon>Bacillati</taxon>
        <taxon>Bacillota</taxon>
        <taxon>Bacilli</taxon>
        <taxon>Bacillales</taxon>
        <taxon>Bacillaceae</taxon>
        <taxon>Lysinibacillus</taxon>
    </lineage>
</organism>
<gene>
    <name evidence="2" type="ORF">LS41612_03310</name>
    <name evidence="3" type="ORF">NCTC10338_04122</name>
</gene>
<dbReference type="RefSeq" id="WP_024364495.1">
    <property type="nucleotide sequence ID" value="NZ_BJNS01000009.1"/>
</dbReference>